<proteinExistence type="predicted"/>
<evidence type="ECO:0000313" key="2">
    <source>
        <dbReference type="Proteomes" id="UP001596516"/>
    </source>
</evidence>
<gene>
    <name evidence="1" type="ORF">ACFQXB_05910</name>
</gene>
<dbReference type="EMBL" id="JBHTFQ010000002">
    <property type="protein sequence ID" value="MFC7703723.1"/>
    <property type="molecule type" value="Genomic_DNA"/>
</dbReference>
<dbReference type="Proteomes" id="UP001596516">
    <property type="component" value="Unassembled WGS sequence"/>
</dbReference>
<name>A0ABW2UHR6_9RHOB</name>
<accession>A0ABW2UHR6</accession>
<evidence type="ECO:0008006" key="3">
    <source>
        <dbReference type="Google" id="ProtNLM"/>
    </source>
</evidence>
<sequence>MACLLAAAALMLWGPTGHHEARLHALQDEVTALHAAMAAEERLTQTLSLPWVILGTGQAAPAVD</sequence>
<reference evidence="2" key="1">
    <citation type="journal article" date="2019" name="Int. J. Syst. Evol. Microbiol.">
        <title>The Global Catalogue of Microorganisms (GCM) 10K type strain sequencing project: providing services to taxonomists for standard genome sequencing and annotation.</title>
        <authorList>
            <consortium name="The Broad Institute Genomics Platform"/>
            <consortium name="The Broad Institute Genome Sequencing Center for Infectious Disease"/>
            <person name="Wu L."/>
            <person name="Ma J."/>
        </authorList>
    </citation>
    <scope>NUCLEOTIDE SEQUENCE [LARGE SCALE GENOMIC DNA]</scope>
    <source>
        <strain evidence="2">CGMCC 1.12750</strain>
    </source>
</reference>
<keyword evidence="2" id="KW-1185">Reference proteome</keyword>
<dbReference type="RefSeq" id="WP_377400550.1">
    <property type="nucleotide sequence ID" value="NZ_JBHTFQ010000002.1"/>
</dbReference>
<comment type="caution">
    <text evidence="1">The sequence shown here is derived from an EMBL/GenBank/DDBJ whole genome shotgun (WGS) entry which is preliminary data.</text>
</comment>
<protein>
    <recommendedName>
        <fullName evidence="3">Cell division protein FtsL</fullName>
    </recommendedName>
</protein>
<organism evidence="1 2">
    <name type="scientific">Plastorhodobacter daqingensis</name>
    <dbReference type="NCBI Taxonomy" id="1387281"/>
    <lineage>
        <taxon>Bacteria</taxon>
        <taxon>Pseudomonadati</taxon>
        <taxon>Pseudomonadota</taxon>
        <taxon>Alphaproteobacteria</taxon>
        <taxon>Rhodobacterales</taxon>
        <taxon>Paracoccaceae</taxon>
        <taxon>Plastorhodobacter</taxon>
    </lineage>
</organism>
<evidence type="ECO:0000313" key="1">
    <source>
        <dbReference type="EMBL" id="MFC7703723.1"/>
    </source>
</evidence>